<accession>A0A833YZ16</accession>
<evidence type="ECO:0000256" key="1">
    <source>
        <dbReference type="SAM" id="MobiDB-lite"/>
    </source>
</evidence>
<evidence type="ECO:0000313" key="2">
    <source>
        <dbReference type="EMBL" id="KAF6081785.1"/>
    </source>
</evidence>
<feature type="region of interest" description="Disordered" evidence="1">
    <location>
        <begin position="1"/>
        <end position="45"/>
    </location>
</feature>
<proteinExistence type="predicted"/>
<name>A0A833YZ16_9CHIR</name>
<reference evidence="2 3" key="1">
    <citation type="journal article" date="2020" name="Nature">
        <title>Six reference-quality genomes reveal evolution of bat adaptations.</title>
        <authorList>
            <person name="Jebb D."/>
            <person name="Huang Z."/>
            <person name="Pippel M."/>
            <person name="Hughes G.M."/>
            <person name="Lavrichenko K."/>
            <person name="Devanna P."/>
            <person name="Winkler S."/>
            <person name="Jermiin L.S."/>
            <person name="Skirmuntt E.C."/>
            <person name="Katzourakis A."/>
            <person name="Burkitt-Gray L."/>
            <person name="Ray D.A."/>
            <person name="Sullivan K.A.M."/>
            <person name="Roscito J.G."/>
            <person name="Kirilenko B.M."/>
            <person name="Davalos L.M."/>
            <person name="Corthals A.P."/>
            <person name="Power M.L."/>
            <person name="Jones G."/>
            <person name="Ransome R.D."/>
            <person name="Dechmann D.K.N."/>
            <person name="Locatelli A.G."/>
            <person name="Puechmaille S.J."/>
            <person name="Fedrigo O."/>
            <person name="Jarvis E.D."/>
            <person name="Hiller M."/>
            <person name="Vernes S.C."/>
            <person name="Myers E.W."/>
            <person name="Teeling E.C."/>
        </authorList>
    </citation>
    <scope>NUCLEOTIDE SEQUENCE [LARGE SCALE GENOMIC DNA]</scope>
    <source>
        <strain evidence="2">Bat1K_MPI-CBG_1</strain>
    </source>
</reference>
<sequence>MSTVSSHSQRHTRVKMTGPQRGCDRESSRRPMGFGSVQGVSDPGVSDHLRQSHQGLVFKTWIRRPQLSAQICRTRIPGDGPLDPALDCDLRVMLGLAADRGPLARKDARSPQPCNLTKPGQVLGPPLPLPPLPPAWKFLTSVLFSDGPVLGNHCLDPDPDPDPDPDTVLLWARRENSLQRFHRMELGSLAHSQKHCACVQLCVCACACVRVCVCVCDSA</sequence>
<organism evidence="2 3">
    <name type="scientific">Phyllostomus discolor</name>
    <name type="common">pale spear-nosed bat</name>
    <dbReference type="NCBI Taxonomy" id="89673"/>
    <lineage>
        <taxon>Eukaryota</taxon>
        <taxon>Metazoa</taxon>
        <taxon>Chordata</taxon>
        <taxon>Craniata</taxon>
        <taxon>Vertebrata</taxon>
        <taxon>Euteleostomi</taxon>
        <taxon>Mammalia</taxon>
        <taxon>Eutheria</taxon>
        <taxon>Laurasiatheria</taxon>
        <taxon>Chiroptera</taxon>
        <taxon>Yangochiroptera</taxon>
        <taxon>Phyllostomidae</taxon>
        <taxon>Phyllostominae</taxon>
        <taxon>Phyllostomus</taxon>
    </lineage>
</organism>
<evidence type="ECO:0000313" key="3">
    <source>
        <dbReference type="Proteomes" id="UP000664940"/>
    </source>
</evidence>
<dbReference type="EMBL" id="JABVXQ010000013">
    <property type="protein sequence ID" value="KAF6081785.1"/>
    <property type="molecule type" value="Genomic_DNA"/>
</dbReference>
<comment type="caution">
    <text evidence="2">The sequence shown here is derived from an EMBL/GenBank/DDBJ whole genome shotgun (WGS) entry which is preliminary data.</text>
</comment>
<gene>
    <name evidence="2" type="ORF">HJG60_008804</name>
</gene>
<protein>
    <submittedName>
        <fullName evidence="2">Uncharacterized protein</fullName>
    </submittedName>
</protein>
<dbReference type="AlphaFoldDB" id="A0A833YZ16"/>
<dbReference type="Proteomes" id="UP000664940">
    <property type="component" value="Unassembled WGS sequence"/>
</dbReference>